<keyword evidence="2" id="KW-1185">Reference proteome</keyword>
<evidence type="ECO:0000313" key="3">
    <source>
        <dbReference type="RefSeq" id="XP_060672127.1"/>
    </source>
</evidence>
<accession>A0ABM4A5X2</accession>
<evidence type="ECO:0000313" key="2">
    <source>
        <dbReference type="Proteomes" id="UP001652623"/>
    </source>
</evidence>
<name>A0ABM4A5X2_ZIZJJ</name>
<dbReference type="RefSeq" id="XP_060672127.1">
    <property type="nucleotide sequence ID" value="XM_060816144.1"/>
</dbReference>
<dbReference type="RefSeq" id="XP_060672129.1">
    <property type="nucleotide sequence ID" value="XM_060816146.1"/>
</dbReference>
<dbReference type="Proteomes" id="UP001652623">
    <property type="component" value="Chromosome 4"/>
</dbReference>
<evidence type="ECO:0000313" key="4">
    <source>
        <dbReference type="RefSeq" id="XP_060672129.1"/>
    </source>
</evidence>
<protein>
    <submittedName>
        <fullName evidence="3 4">Casein kinase 1-like protein HD16 isoform X1</fullName>
    </submittedName>
</protein>
<sequence>MNQGKNAKPIGRGRGRGTRAMNQGKNAKPIGAGVGGQGHTGLDLPIGKLVAVRDELVAQKSAEKLAAAEDEGSTSPLPERIQIGNSPVYKLERKLGKGGFGQVYVGRRLTGGSGCSGPDAFEGNCSLCKCPCSFRQDRELKR</sequence>
<proteinExistence type="predicted"/>
<feature type="region of interest" description="Disordered" evidence="1">
    <location>
        <begin position="1"/>
        <end position="37"/>
    </location>
</feature>
<organism evidence="2 4">
    <name type="scientific">Ziziphus jujuba</name>
    <name type="common">Chinese jujube</name>
    <name type="synonym">Ziziphus sativa</name>
    <dbReference type="NCBI Taxonomy" id="326968"/>
    <lineage>
        <taxon>Eukaryota</taxon>
        <taxon>Viridiplantae</taxon>
        <taxon>Streptophyta</taxon>
        <taxon>Embryophyta</taxon>
        <taxon>Tracheophyta</taxon>
        <taxon>Spermatophyta</taxon>
        <taxon>Magnoliopsida</taxon>
        <taxon>eudicotyledons</taxon>
        <taxon>Gunneridae</taxon>
        <taxon>Pentapetalae</taxon>
        <taxon>rosids</taxon>
        <taxon>fabids</taxon>
        <taxon>Rosales</taxon>
        <taxon>Rhamnaceae</taxon>
        <taxon>Paliureae</taxon>
        <taxon>Ziziphus</taxon>
    </lineage>
</organism>
<gene>
    <name evidence="3 4" type="primary">LOC125421913</name>
</gene>
<evidence type="ECO:0000256" key="1">
    <source>
        <dbReference type="SAM" id="MobiDB-lite"/>
    </source>
</evidence>
<reference evidence="3 4" key="1">
    <citation type="submission" date="2025-05" db="UniProtKB">
        <authorList>
            <consortium name="RefSeq"/>
        </authorList>
    </citation>
    <scope>IDENTIFICATION</scope>
    <source>
        <tissue evidence="3 4">Seedling</tissue>
    </source>
</reference>
<dbReference type="GeneID" id="125421913"/>
<dbReference type="Gene3D" id="3.30.200.20">
    <property type="entry name" value="Phosphorylase Kinase, domain 1"/>
    <property type="match status" value="1"/>
</dbReference>